<keyword evidence="1" id="KW-1133">Transmembrane helix</keyword>
<gene>
    <name evidence="2" type="ordered locus">Dacet_1778</name>
</gene>
<reference evidence="2 3" key="1">
    <citation type="journal article" date="2010" name="Stand. Genomic Sci.">
        <title>Complete genome sequence of Denitrovibrio acetiphilus type strain (N2460).</title>
        <authorList>
            <person name="Kiss H."/>
            <person name="Lang E."/>
            <person name="Lapidus A."/>
            <person name="Copeland A."/>
            <person name="Nolan M."/>
            <person name="Glavina Del Rio T."/>
            <person name="Chen F."/>
            <person name="Lucas S."/>
            <person name="Tice H."/>
            <person name="Cheng J.F."/>
            <person name="Han C."/>
            <person name="Goodwin L."/>
            <person name="Pitluck S."/>
            <person name="Liolios K."/>
            <person name="Pati A."/>
            <person name="Ivanova N."/>
            <person name="Mavromatis K."/>
            <person name="Chen A."/>
            <person name="Palaniappan K."/>
            <person name="Land M."/>
            <person name="Hauser L."/>
            <person name="Chang Y.J."/>
            <person name="Jeffries C.D."/>
            <person name="Detter J.C."/>
            <person name="Brettin T."/>
            <person name="Spring S."/>
            <person name="Rohde M."/>
            <person name="Goker M."/>
            <person name="Woyke T."/>
            <person name="Bristow J."/>
            <person name="Eisen J.A."/>
            <person name="Markowitz V."/>
            <person name="Hugenholtz P."/>
            <person name="Kyrpides N.C."/>
            <person name="Klenk H.P."/>
        </authorList>
    </citation>
    <scope>NUCLEOTIDE SEQUENCE [LARGE SCALE GENOMIC DNA]</scope>
    <source>
        <strain evidence="3">DSM 12809 / NBRC 114555 / N2460</strain>
    </source>
</reference>
<dbReference type="Proteomes" id="UP000002012">
    <property type="component" value="Chromosome"/>
</dbReference>
<dbReference type="OrthoDB" id="9797525at2"/>
<evidence type="ECO:0000313" key="2">
    <source>
        <dbReference type="EMBL" id="ADD68542.1"/>
    </source>
</evidence>
<keyword evidence="1" id="KW-0812">Transmembrane</keyword>
<dbReference type="EMBL" id="CP001968">
    <property type="protein sequence ID" value="ADD68542.1"/>
    <property type="molecule type" value="Genomic_DNA"/>
</dbReference>
<sequence>MQILEEFIKTHKFYEKKYKNQTIFKSMKLTTNSSGETEPVFYVGVPGLMVALSFAVVVVATVYLLSIPFKWYIWLPYVIATIFGFRIALKLDKVKQIRYMIYYLLDNSKKLLEKADSEKDKEKKREMIEKAAEWLEKAQEWVYEPAVEAQLELIRKS</sequence>
<feature type="transmembrane region" description="Helical" evidence="1">
    <location>
        <begin position="40"/>
        <end position="65"/>
    </location>
</feature>
<dbReference type="eggNOG" id="ENOG5032A2U">
    <property type="taxonomic scope" value="Bacteria"/>
</dbReference>
<dbReference type="HOGENOM" id="CLU_1675037_0_0_0"/>
<feature type="transmembrane region" description="Helical" evidence="1">
    <location>
        <begin position="71"/>
        <end position="89"/>
    </location>
</feature>
<dbReference type="InParanoid" id="D4H0M9"/>
<evidence type="ECO:0000313" key="3">
    <source>
        <dbReference type="Proteomes" id="UP000002012"/>
    </source>
</evidence>
<accession>D4H0M9</accession>
<keyword evidence="3" id="KW-1185">Reference proteome</keyword>
<dbReference type="STRING" id="522772.Dacet_1778"/>
<proteinExistence type="predicted"/>
<keyword evidence="1" id="KW-0472">Membrane</keyword>
<evidence type="ECO:0000256" key="1">
    <source>
        <dbReference type="SAM" id="Phobius"/>
    </source>
</evidence>
<dbReference type="AlphaFoldDB" id="D4H0M9"/>
<name>D4H0M9_DENA2</name>
<dbReference type="PaxDb" id="522772-Dacet_1778"/>
<protein>
    <submittedName>
        <fullName evidence="2">Uncharacterized protein</fullName>
    </submittedName>
</protein>
<dbReference type="KEGG" id="dap:Dacet_1778"/>
<organism evidence="2 3">
    <name type="scientific">Denitrovibrio acetiphilus (strain DSM 12809 / NBRC 114555 / N2460)</name>
    <dbReference type="NCBI Taxonomy" id="522772"/>
    <lineage>
        <taxon>Bacteria</taxon>
        <taxon>Pseudomonadati</taxon>
        <taxon>Deferribacterota</taxon>
        <taxon>Deferribacteres</taxon>
        <taxon>Deferribacterales</taxon>
        <taxon>Geovibrionaceae</taxon>
        <taxon>Denitrovibrio</taxon>
    </lineage>
</organism>